<gene>
    <name evidence="1" type="ORF">AKJ44_01905</name>
</gene>
<dbReference type="SUPFAM" id="SSF55608">
    <property type="entry name" value="Homing endonucleases"/>
    <property type="match status" value="1"/>
</dbReference>
<dbReference type="AlphaFoldDB" id="A0A133V655"/>
<organism evidence="1 2">
    <name type="scientific">candidate division MSBL1 archaeon SCGC-AAA261F17</name>
    <dbReference type="NCBI Taxonomy" id="1698274"/>
    <lineage>
        <taxon>Archaea</taxon>
        <taxon>Methanobacteriati</taxon>
        <taxon>Methanobacteriota</taxon>
        <taxon>candidate division MSBL1</taxon>
    </lineage>
</organism>
<evidence type="ECO:0000313" key="2">
    <source>
        <dbReference type="Proteomes" id="UP000070035"/>
    </source>
</evidence>
<evidence type="ECO:0000313" key="1">
    <source>
        <dbReference type="EMBL" id="KXB01925.1"/>
    </source>
</evidence>
<dbReference type="InterPro" id="IPR027434">
    <property type="entry name" value="Homing_endonucl"/>
</dbReference>
<feature type="non-terminal residue" evidence="1">
    <location>
        <position position="169"/>
    </location>
</feature>
<keyword evidence="2" id="KW-1185">Reference proteome</keyword>
<comment type="caution">
    <text evidence="1">The sequence shown here is derived from an EMBL/GenBank/DDBJ whole genome shotgun (WGS) entry which is preliminary data.</text>
</comment>
<reference evidence="1 2" key="1">
    <citation type="journal article" date="2016" name="Sci. Rep.">
        <title>Metabolic traits of an uncultured archaeal lineage -MSBL1- from brine pools of the Red Sea.</title>
        <authorList>
            <person name="Mwirichia R."/>
            <person name="Alam I."/>
            <person name="Rashid M."/>
            <person name="Vinu M."/>
            <person name="Ba-Alawi W."/>
            <person name="Anthony Kamau A."/>
            <person name="Kamanda Ngugi D."/>
            <person name="Goker M."/>
            <person name="Klenk H.P."/>
            <person name="Bajic V."/>
            <person name="Stingl U."/>
        </authorList>
    </citation>
    <scope>NUCLEOTIDE SEQUENCE [LARGE SCALE GENOMIC DNA]</scope>
    <source>
        <strain evidence="1">SCGC-AAA261F17</strain>
    </source>
</reference>
<dbReference type="EMBL" id="LHXY01000021">
    <property type="protein sequence ID" value="KXB01925.1"/>
    <property type="molecule type" value="Genomic_DNA"/>
</dbReference>
<dbReference type="Gene3D" id="3.10.28.10">
    <property type="entry name" value="Homing endonucleases"/>
    <property type="match status" value="1"/>
</dbReference>
<evidence type="ECO:0008006" key="3">
    <source>
        <dbReference type="Google" id="ProtNLM"/>
    </source>
</evidence>
<proteinExistence type="predicted"/>
<name>A0A133V655_9EURY</name>
<protein>
    <recommendedName>
        <fullName evidence="3">Homing endonuclease LAGLIDADG domain-containing protein</fullName>
    </recommendedName>
</protein>
<accession>A0A133V655</accession>
<dbReference type="Proteomes" id="UP000070035">
    <property type="component" value="Unassembled WGS sequence"/>
</dbReference>
<sequence length="169" mass="19851">MLKLFRDVFQKYSHVNQFPLFNSTKKPHFDWQIYALLDESFELMLSETIPSEITADENEFYSFLSGYTDAEGCITISPNGEWIRFRFILGSEDSKILSLIATKLKEMEYNLKLRITAKKEESFGRGHCYTRDYWELRIATKSDVKDLLEQLKLCHPETVLTQVELDCIL</sequence>